<evidence type="ECO:0000313" key="1">
    <source>
        <dbReference type="EnsemblPlants" id="EMT10370"/>
    </source>
</evidence>
<accession>M8B9R9</accession>
<sequence length="238" mass="26921">MANRTFFSLSLHGARCRPDLNEQVTTMALAASQKRPSREADLQLPRSTTPSPIRFLFFLTHALPRRRPSHFFTGQRFNDVNLPDILLMGIKSNISLYKTYKLLPYILKSYFSVFNCRLSSDCLRARNEAAIVARRTSSSFHIDILIFSSVCHWQIFYIPGCSAHTAPASSSPIFLFHALLRLFNQFTLLSLSYMCEITGDGIVLAGVELEISKNGVFLPPDRRFFWAAGCTGPLVVYE</sequence>
<name>M8B9R9_AEGTA</name>
<protein>
    <submittedName>
        <fullName evidence="1">Uncharacterized protein</fullName>
    </submittedName>
</protein>
<reference evidence="1" key="1">
    <citation type="submission" date="2015-06" db="UniProtKB">
        <authorList>
            <consortium name="EnsemblPlants"/>
        </authorList>
    </citation>
    <scope>IDENTIFICATION</scope>
</reference>
<organism evidence="1">
    <name type="scientific">Aegilops tauschii</name>
    <name type="common">Tausch's goatgrass</name>
    <name type="synonym">Aegilops squarrosa</name>
    <dbReference type="NCBI Taxonomy" id="37682"/>
    <lineage>
        <taxon>Eukaryota</taxon>
        <taxon>Viridiplantae</taxon>
        <taxon>Streptophyta</taxon>
        <taxon>Embryophyta</taxon>
        <taxon>Tracheophyta</taxon>
        <taxon>Spermatophyta</taxon>
        <taxon>Magnoliopsida</taxon>
        <taxon>Liliopsida</taxon>
        <taxon>Poales</taxon>
        <taxon>Poaceae</taxon>
        <taxon>BOP clade</taxon>
        <taxon>Pooideae</taxon>
        <taxon>Triticodae</taxon>
        <taxon>Triticeae</taxon>
        <taxon>Triticinae</taxon>
        <taxon>Aegilops</taxon>
    </lineage>
</organism>
<dbReference type="AlphaFoldDB" id="M8B9R9"/>
<proteinExistence type="predicted"/>
<dbReference type="EnsemblPlants" id="EMT10370">
    <property type="protein sequence ID" value="EMT10370"/>
    <property type="gene ID" value="F775_30747"/>
</dbReference>